<keyword evidence="10 13" id="KW-1133">Transmembrane helix</keyword>
<dbReference type="EC" id="2.7.13.3" evidence="3"/>
<feature type="transmembrane region" description="Helical" evidence="13">
    <location>
        <begin position="6"/>
        <end position="23"/>
    </location>
</feature>
<feature type="transmembrane region" description="Helical" evidence="13">
    <location>
        <begin position="65"/>
        <end position="85"/>
    </location>
</feature>
<dbReference type="InterPro" id="IPR003661">
    <property type="entry name" value="HisK_dim/P_dom"/>
</dbReference>
<keyword evidence="12 13" id="KW-0472">Membrane</keyword>
<evidence type="ECO:0000313" key="16">
    <source>
        <dbReference type="Proteomes" id="UP001205603"/>
    </source>
</evidence>
<evidence type="ECO:0000259" key="14">
    <source>
        <dbReference type="PROSITE" id="PS50109"/>
    </source>
</evidence>
<dbReference type="GO" id="GO:0005524">
    <property type="term" value="F:ATP binding"/>
    <property type="evidence" value="ECO:0007669"/>
    <property type="project" value="UniProtKB-KW"/>
</dbReference>
<dbReference type="InterPro" id="IPR029016">
    <property type="entry name" value="GAF-like_dom_sf"/>
</dbReference>
<dbReference type="Gene3D" id="1.10.287.130">
    <property type="match status" value="1"/>
</dbReference>
<feature type="transmembrane region" description="Helical" evidence="13">
    <location>
        <begin position="35"/>
        <end position="53"/>
    </location>
</feature>
<sequence>MAFYPISNIFSSQAIIYLFLLVLSVQSLLFPSGPIIMSTLISAIILDLIYTSPYWEFSLFTPNNFLLILLFISIPFINTIFTSRFRRQEEQSRRREHVTNTMLKLSKNLSFVSGNIEVQKVAVQTIKEGFGFNCAFMLKNKNGVLSKEESEYSTLSLTPEEREIAEWVFATRRAAGRSTDTFMAEEKSFYPLNSLRMSLGVIIIKMGHPFNADEELLWITLKRQISNALEREYLNEIANQSLLLQESEKLYKTLFNSISHELRIPVTSIISAAETMRTLETGLKQELSEEIYMAAQRLSKLIEDLLNMSRVDSGRISPRLDWYDVHDLISSVVKQLKEPLTEYHLAIYIDEDMPLVRIDIVLLEQILYNLLYNVIVYVPKGRNVEVSARHDGHNFVLSVTDNGNGFSEKDLPHIFDKFYRGNSSITGGSGLGLSIVKGYTDVLKGRVTAKNMPEGGARITISLPSEIPTIENLNNNDVI</sequence>
<dbReference type="InterPro" id="IPR038318">
    <property type="entry name" value="KdpD_sf"/>
</dbReference>
<dbReference type="InterPro" id="IPR025201">
    <property type="entry name" value="KdpD_TM"/>
</dbReference>
<dbReference type="InterPro" id="IPR036097">
    <property type="entry name" value="HisK_dim/P_sf"/>
</dbReference>
<dbReference type="RefSeq" id="WP_255027604.1">
    <property type="nucleotide sequence ID" value="NZ_JANDHW010000008.1"/>
</dbReference>
<proteinExistence type="predicted"/>
<keyword evidence="8" id="KW-0418">Kinase</keyword>
<comment type="catalytic activity">
    <reaction evidence="1">
        <text>ATP + protein L-histidine = ADP + protein N-phospho-L-histidine.</text>
        <dbReference type="EC" id="2.7.13.3"/>
    </reaction>
</comment>
<evidence type="ECO:0000256" key="1">
    <source>
        <dbReference type="ARBA" id="ARBA00000085"/>
    </source>
</evidence>
<dbReference type="Pfam" id="PF02518">
    <property type="entry name" value="HATPase_c"/>
    <property type="match status" value="1"/>
</dbReference>
<dbReference type="PANTHER" id="PTHR45569">
    <property type="entry name" value="SENSOR PROTEIN KDPD"/>
    <property type="match status" value="1"/>
</dbReference>
<evidence type="ECO:0000256" key="13">
    <source>
        <dbReference type="SAM" id="Phobius"/>
    </source>
</evidence>
<dbReference type="PRINTS" id="PR00344">
    <property type="entry name" value="BCTRLSENSOR"/>
</dbReference>
<organism evidence="15 16">
    <name type="scientific">Coprobacter tertius</name>
    <dbReference type="NCBI Taxonomy" id="2944915"/>
    <lineage>
        <taxon>Bacteria</taxon>
        <taxon>Pseudomonadati</taxon>
        <taxon>Bacteroidota</taxon>
        <taxon>Bacteroidia</taxon>
        <taxon>Bacteroidales</taxon>
        <taxon>Barnesiellaceae</taxon>
        <taxon>Coprobacter</taxon>
    </lineage>
</organism>
<dbReference type="Pfam" id="PF00512">
    <property type="entry name" value="HisKA"/>
    <property type="match status" value="1"/>
</dbReference>
<dbReference type="InterPro" id="IPR036890">
    <property type="entry name" value="HATPase_C_sf"/>
</dbReference>
<comment type="caution">
    <text evidence="15">The sequence shown here is derived from an EMBL/GenBank/DDBJ whole genome shotgun (WGS) entry which is preliminary data.</text>
</comment>
<keyword evidence="5" id="KW-0808">Transferase</keyword>
<dbReference type="PANTHER" id="PTHR45569:SF1">
    <property type="entry name" value="SENSOR PROTEIN KDPD"/>
    <property type="match status" value="1"/>
</dbReference>
<keyword evidence="4" id="KW-0597">Phosphoprotein</keyword>
<evidence type="ECO:0000256" key="4">
    <source>
        <dbReference type="ARBA" id="ARBA00022553"/>
    </source>
</evidence>
<dbReference type="InterPro" id="IPR052023">
    <property type="entry name" value="Histidine_kinase_KdpD"/>
</dbReference>
<dbReference type="InterPro" id="IPR005467">
    <property type="entry name" value="His_kinase_dom"/>
</dbReference>
<evidence type="ECO:0000256" key="5">
    <source>
        <dbReference type="ARBA" id="ARBA00022679"/>
    </source>
</evidence>
<evidence type="ECO:0000256" key="2">
    <source>
        <dbReference type="ARBA" id="ARBA00004141"/>
    </source>
</evidence>
<evidence type="ECO:0000313" key="15">
    <source>
        <dbReference type="EMBL" id="MCP9612315.1"/>
    </source>
</evidence>
<dbReference type="PROSITE" id="PS50109">
    <property type="entry name" value="HIS_KIN"/>
    <property type="match status" value="1"/>
</dbReference>
<dbReference type="Proteomes" id="UP001205603">
    <property type="component" value="Unassembled WGS sequence"/>
</dbReference>
<comment type="subcellular location">
    <subcellularLocation>
        <location evidence="2">Membrane</location>
        <topology evidence="2">Multi-pass membrane protein</topology>
    </subcellularLocation>
</comment>
<dbReference type="Gene3D" id="3.30.565.10">
    <property type="entry name" value="Histidine kinase-like ATPase, C-terminal domain"/>
    <property type="match status" value="1"/>
</dbReference>
<dbReference type="InterPro" id="IPR004358">
    <property type="entry name" value="Sig_transdc_His_kin-like_C"/>
</dbReference>
<dbReference type="SUPFAM" id="SSF47384">
    <property type="entry name" value="Homodimeric domain of signal transducing histidine kinase"/>
    <property type="match status" value="1"/>
</dbReference>
<evidence type="ECO:0000256" key="6">
    <source>
        <dbReference type="ARBA" id="ARBA00022692"/>
    </source>
</evidence>
<keyword evidence="16" id="KW-1185">Reference proteome</keyword>
<dbReference type="EMBL" id="JANDHW010000008">
    <property type="protein sequence ID" value="MCP9612315.1"/>
    <property type="molecule type" value="Genomic_DNA"/>
</dbReference>
<dbReference type="CDD" id="cd00075">
    <property type="entry name" value="HATPase"/>
    <property type="match status" value="1"/>
</dbReference>
<keyword evidence="11" id="KW-0902">Two-component regulatory system</keyword>
<dbReference type="InterPro" id="IPR003594">
    <property type="entry name" value="HATPase_dom"/>
</dbReference>
<dbReference type="SUPFAM" id="SSF55874">
    <property type="entry name" value="ATPase domain of HSP90 chaperone/DNA topoisomerase II/histidine kinase"/>
    <property type="match status" value="1"/>
</dbReference>
<evidence type="ECO:0000256" key="12">
    <source>
        <dbReference type="ARBA" id="ARBA00023136"/>
    </source>
</evidence>
<gene>
    <name evidence="15" type="ORF">NMU02_09445</name>
</gene>
<dbReference type="Pfam" id="PF13493">
    <property type="entry name" value="DUF4118"/>
    <property type="match status" value="1"/>
</dbReference>
<evidence type="ECO:0000256" key="3">
    <source>
        <dbReference type="ARBA" id="ARBA00012438"/>
    </source>
</evidence>
<dbReference type="SMART" id="SM00388">
    <property type="entry name" value="HisKA"/>
    <property type="match status" value="1"/>
</dbReference>
<keyword evidence="7" id="KW-0547">Nucleotide-binding</keyword>
<accession>A0ABT1MI59</accession>
<evidence type="ECO:0000256" key="10">
    <source>
        <dbReference type="ARBA" id="ARBA00022989"/>
    </source>
</evidence>
<reference evidence="15 16" key="1">
    <citation type="submission" date="2022-07" db="EMBL/GenBank/DDBJ databases">
        <title>Fecal culturing of patients with breast cancer.</title>
        <authorList>
            <person name="Teng N.M.Y."/>
            <person name="Kiu R."/>
            <person name="Evans R."/>
            <person name="Baker D.J."/>
            <person name="Zenner C."/>
            <person name="Robinson S.D."/>
            <person name="Hall L.J."/>
        </authorList>
    </citation>
    <scope>NUCLEOTIDE SEQUENCE [LARGE SCALE GENOMIC DNA]</scope>
    <source>
        <strain evidence="15 16">LH1063</strain>
    </source>
</reference>
<evidence type="ECO:0000256" key="9">
    <source>
        <dbReference type="ARBA" id="ARBA00022840"/>
    </source>
</evidence>
<keyword evidence="9 15" id="KW-0067">ATP-binding</keyword>
<name>A0ABT1MI59_9BACT</name>
<keyword evidence="6 13" id="KW-0812">Transmembrane</keyword>
<dbReference type="Gene3D" id="1.20.120.620">
    <property type="entry name" value="Backbone structure of the membrane domain of e. Coli histidine kinase receptor kdpd"/>
    <property type="match status" value="1"/>
</dbReference>
<dbReference type="Gene3D" id="3.30.450.40">
    <property type="match status" value="1"/>
</dbReference>
<dbReference type="CDD" id="cd00082">
    <property type="entry name" value="HisKA"/>
    <property type="match status" value="1"/>
</dbReference>
<feature type="domain" description="Histidine kinase" evidence="14">
    <location>
        <begin position="257"/>
        <end position="467"/>
    </location>
</feature>
<evidence type="ECO:0000256" key="11">
    <source>
        <dbReference type="ARBA" id="ARBA00023012"/>
    </source>
</evidence>
<evidence type="ECO:0000256" key="7">
    <source>
        <dbReference type="ARBA" id="ARBA00022741"/>
    </source>
</evidence>
<protein>
    <recommendedName>
        <fullName evidence="3">histidine kinase</fullName>
        <ecNumber evidence="3">2.7.13.3</ecNumber>
    </recommendedName>
</protein>
<dbReference type="SMART" id="SM00387">
    <property type="entry name" value="HATPase_c"/>
    <property type="match status" value="1"/>
</dbReference>
<evidence type="ECO:0000256" key="8">
    <source>
        <dbReference type="ARBA" id="ARBA00022777"/>
    </source>
</evidence>